<dbReference type="Proteomes" id="UP000243507">
    <property type="component" value="Unassembled WGS sequence"/>
</dbReference>
<dbReference type="PANTHER" id="PTHR41247:SF1">
    <property type="entry name" value="HTH-TYPE TRANSCRIPTIONAL REPRESSOR YCNK"/>
    <property type="match status" value="1"/>
</dbReference>
<dbReference type="SUPFAM" id="SSF160387">
    <property type="entry name" value="NosL/MerB-like"/>
    <property type="match status" value="1"/>
</dbReference>
<dbReference type="Gene3D" id="3.30.70.2050">
    <property type="match status" value="1"/>
</dbReference>
<dbReference type="Pfam" id="PF05573">
    <property type="entry name" value="NosL"/>
    <property type="match status" value="1"/>
</dbReference>
<evidence type="ECO:0000313" key="1">
    <source>
        <dbReference type="EMBL" id="PCD77765.1"/>
    </source>
</evidence>
<evidence type="ECO:0000313" key="2">
    <source>
        <dbReference type="Proteomes" id="UP000243507"/>
    </source>
</evidence>
<dbReference type="InterPro" id="IPR008719">
    <property type="entry name" value="N2O_reductase_NosL"/>
</dbReference>
<organism evidence="1 2">
    <name type="scientific">Pseudothioclava arenosa</name>
    <dbReference type="NCBI Taxonomy" id="1795308"/>
    <lineage>
        <taxon>Bacteria</taxon>
        <taxon>Pseudomonadati</taxon>
        <taxon>Pseudomonadota</taxon>
        <taxon>Alphaproteobacteria</taxon>
        <taxon>Rhodobacterales</taxon>
        <taxon>Paracoccaceae</taxon>
        <taxon>Pseudothioclava</taxon>
    </lineage>
</organism>
<protein>
    <submittedName>
        <fullName evidence="1">Nitrous oxide reductase accessory protein NosL</fullName>
    </submittedName>
</protein>
<dbReference type="PANTHER" id="PTHR41247">
    <property type="entry name" value="HTH-TYPE TRANSCRIPTIONAL REPRESSOR YCNK"/>
    <property type="match status" value="1"/>
</dbReference>
<dbReference type="InterPro" id="IPR006311">
    <property type="entry name" value="TAT_signal"/>
</dbReference>
<dbReference type="RefSeq" id="WP_096429783.1">
    <property type="nucleotide sequence ID" value="NZ_NTJD01000001.1"/>
</dbReference>
<reference evidence="1 2" key="1">
    <citation type="submission" date="2017-09" db="EMBL/GenBank/DDBJ databases">
        <title>A multilocus sequence analysis scheme for characterization of bacteria in the genus Thioclava.</title>
        <authorList>
            <person name="Liu Y."/>
            <person name="Shao Z."/>
        </authorList>
    </citation>
    <scope>NUCLEOTIDE SEQUENCE [LARGE SCALE GENOMIC DNA]</scope>
    <source>
        <strain evidence="1 2">CAU 1312</strain>
    </source>
</reference>
<dbReference type="EMBL" id="NTJD01000001">
    <property type="protein sequence ID" value="PCD77765.1"/>
    <property type="molecule type" value="Genomic_DNA"/>
</dbReference>
<accession>A0A2A4CT48</accession>
<comment type="caution">
    <text evidence="1">The sequence shown here is derived from an EMBL/GenBank/DDBJ whole genome shotgun (WGS) entry which is preliminary data.</text>
</comment>
<keyword evidence="2" id="KW-1185">Reference proteome</keyword>
<dbReference type="PROSITE" id="PS51318">
    <property type="entry name" value="TAT"/>
    <property type="match status" value="1"/>
</dbReference>
<proteinExistence type="predicted"/>
<dbReference type="OrthoDB" id="7354657at2"/>
<name>A0A2A4CT48_9RHOB</name>
<sequence>MCSHSHPNRRQTLATLLAGAAALNFGPGLRAALADAVPVDLPAPGPRDICPVCGMFVAKYPEWIATVVFADGHAEHFDGAKDFFKYLSNLQKYAPDRKLEEITGMGVTEYYGLARVDAKTAVYAMGSDVLGPMGHELVPLASDADATDYMRDHAGKRLVGFDEVTPEMLAGLDAGQFE</sequence>
<dbReference type="AlphaFoldDB" id="A0A2A4CT48"/>
<gene>
    <name evidence="1" type="ORF">CLN94_00095</name>
</gene>